<dbReference type="InterPro" id="IPR029068">
    <property type="entry name" value="Glyas_Bleomycin-R_OHBP_Dase"/>
</dbReference>
<dbReference type="Gene3D" id="3.10.180.10">
    <property type="entry name" value="2,3-Dihydroxybiphenyl 1,2-Dioxygenase, domain 1"/>
    <property type="match status" value="1"/>
</dbReference>
<gene>
    <name evidence="2" type="ORF">OL599_24590</name>
</gene>
<organism evidence="2 3">
    <name type="scientific">Limobrevibacterium gyesilva</name>
    <dbReference type="NCBI Taxonomy" id="2991712"/>
    <lineage>
        <taxon>Bacteria</taxon>
        <taxon>Pseudomonadati</taxon>
        <taxon>Pseudomonadota</taxon>
        <taxon>Alphaproteobacteria</taxon>
        <taxon>Acetobacterales</taxon>
        <taxon>Acetobacteraceae</taxon>
        <taxon>Limobrevibacterium</taxon>
    </lineage>
</organism>
<keyword evidence="3" id="KW-1185">Reference proteome</keyword>
<protein>
    <submittedName>
        <fullName evidence="2">VOC family protein</fullName>
    </submittedName>
</protein>
<comment type="caution">
    <text evidence="2">The sequence shown here is derived from an EMBL/GenBank/DDBJ whole genome shotgun (WGS) entry which is preliminary data.</text>
</comment>
<dbReference type="SUPFAM" id="SSF54593">
    <property type="entry name" value="Glyoxalase/Bleomycin resistance protein/Dihydroxybiphenyl dioxygenase"/>
    <property type="match status" value="1"/>
</dbReference>
<evidence type="ECO:0000313" key="2">
    <source>
        <dbReference type="EMBL" id="MCW3477734.1"/>
    </source>
</evidence>
<dbReference type="AlphaFoldDB" id="A0AA41YPJ3"/>
<evidence type="ECO:0000259" key="1">
    <source>
        <dbReference type="PROSITE" id="PS51819"/>
    </source>
</evidence>
<reference evidence="2" key="1">
    <citation type="submission" date="2022-09" db="EMBL/GenBank/DDBJ databases">
        <title>Rhodovastum sp. nov. RN2-1 isolated from soil in Seongnam, South Korea.</title>
        <authorList>
            <person name="Le N.T."/>
        </authorList>
    </citation>
    <scope>NUCLEOTIDE SEQUENCE</scope>
    <source>
        <strain evidence="2">RN2-1</strain>
    </source>
</reference>
<dbReference type="CDD" id="cd08351">
    <property type="entry name" value="ChaP_like"/>
    <property type="match status" value="1"/>
</dbReference>
<name>A0AA41YPJ3_9PROT</name>
<sequence>MVAQLNHTIVWCSNQSASAKFLAEMLGRPAPTRFGHFDVVELDNGVSLDFADVEGPIRPQHYAFLISEADFDAVFSRIKDHGLEYWADPRGSRPGEINHNNGGRGVYFRDPDGHYLEVITRPYGSGG</sequence>
<dbReference type="Pfam" id="PF00903">
    <property type="entry name" value="Glyoxalase"/>
    <property type="match status" value="1"/>
</dbReference>
<dbReference type="Proteomes" id="UP001165679">
    <property type="component" value="Unassembled WGS sequence"/>
</dbReference>
<dbReference type="EMBL" id="JAPDNT010000048">
    <property type="protein sequence ID" value="MCW3477734.1"/>
    <property type="molecule type" value="Genomic_DNA"/>
</dbReference>
<proteinExistence type="predicted"/>
<evidence type="ECO:0000313" key="3">
    <source>
        <dbReference type="Proteomes" id="UP001165679"/>
    </source>
</evidence>
<reference evidence="2" key="2">
    <citation type="submission" date="2022-10" db="EMBL/GenBank/DDBJ databases">
        <authorList>
            <person name="Trinh H.N."/>
        </authorList>
    </citation>
    <scope>NUCLEOTIDE SEQUENCE</scope>
    <source>
        <strain evidence="2">RN2-1</strain>
    </source>
</reference>
<dbReference type="RefSeq" id="WP_264716698.1">
    <property type="nucleotide sequence ID" value="NZ_JAPDNT010000048.1"/>
</dbReference>
<feature type="domain" description="VOC" evidence="1">
    <location>
        <begin position="4"/>
        <end position="121"/>
    </location>
</feature>
<accession>A0AA41YPJ3</accession>
<dbReference type="InterPro" id="IPR004360">
    <property type="entry name" value="Glyas_Fos-R_dOase_dom"/>
</dbReference>
<dbReference type="PROSITE" id="PS51819">
    <property type="entry name" value="VOC"/>
    <property type="match status" value="1"/>
</dbReference>
<dbReference type="InterPro" id="IPR037523">
    <property type="entry name" value="VOC_core"/>
</dbReference>